<keyword evidence="4" id="KW-1185">Reference proteome</keyword>
<dbReference type="InterPro" id="IPR036420">
    <property type="entry name" value="BRCT_dom_sf"/>
</dbReference>
<evidence type="ECO:0000313" key="4">
    <source>
        <dbReference type="Proteomes" id="UP001182556"/>
    </source>
</evidence>
<feature type="region of interest" description="Disordered" evidence="1">
    <location>
        <begin position="142"/>
        <end position="197"/>
    </location>
</feature>
<evidence type="ECO:0000256" key="1">
    <source>
        <dbReference type="SAM" id="MobiDB-lite"/>
    </source>
</evidence>
<dbReference type="InterPro" id="IPR001357">
    <property type="entry name" value="BRCT_dom"/>
</dbReference>
<feature type="compositionally biased region" description="Low complexity" evidence="1">
    <location>
        <begin position="248"/>
        <end position="262"/>
    </location>
</feature>
<feature type="compositionally biased region" description="Pro residues" evidence="1">
    <location>
        <begin position="149"/>
        <end position="160"/>
    </location>
</feature>
<gene>
    <name evidence="3" type="ORF">DB88DRAFT_544335</name>
</gene>
<proteinExistence type="predicted"/>
<feature type="domain" description="BRCT" evidence="2">
    <location>
        <begin position="364"/>
        <end position="440"/>
    </location>
</feature>
<sequence length="465" mass="51613">MNIFQGFSIHLFHVNDELLARRIEVRGPLLYDVQDAQRKKKGAGGIPTRNINMADHILVGNDTQDTIPVPSWTDFKKRYTATDLPCIVRNFGSLTFPNKTERKAKRIVLRASWADESLKADMLLPTDTYEVRGIVQRLRPSSLRSLPSEPQPGPFKPPPASKLASHGIVRKPVSTLPLPRGVQGAPPPTAILGFESHSSRQLPPPIYRAVYRDHPDLTLHLGQATARPAALPAPPHPPFSTPPPSSTPPSSSTSPPVSTHPPSSAPSPPSSTLLSFPRSFWSPGLRPSRRLFKRDFGWPILHRKANVLDDADAPGPITPAHRLRNSPHVAWAWQEDPFLGPPSPADVWGQLFRPYGTPWSFYWLDSVTVYIGTLVKDMVRDGGGEFRPFSEARYIVVPASLGESFDNPSLQLEGRTVVSWEWLLECCRWPRRLDPVSFLIKPRSRTAQIAPPNNRKDESAPGPST</sequence>
<organism evidence="3 4">
    <name type="scientific">Papiliotrema laurentii</name>
    <name type="common">Cryptococcus laurentii</name>
    <dbReference type="NCBI Taxonomy" id="5418"/>
    <lineage>
        <taxon>Eukaryota</taxon>
        <taxon>Fungi</taxon>
        <taxon>Dikarya</taxon>
        <taxon>Basidiomycota</taxon>
        <taxon>Agaricomycotina</taxon>
        <taxon>Tremellomycetes</taxon>
        <taxon>Tremellales</taxon>
        <taxon>Rhynchogastremaceae</taxon>
        <taxon>Papiliotrema</taxon>
    </lineage>
</organism>
<dbReference type="SUPFAM" id="SSF52113">
    <property type="entry name" value="BRCT domain"/>
    <property type="match status" value="1"/>
</dbReference>
<reference evidence="3" key="1">
    <citation type="submission" date="2023-02" db="EMBL/GenBank/DDBJ databases">
        <title>Identification and recombinant expression of a fungal hydrolase from Papiliotrema laurentii that hydrolyzes apple cutin and clears colloidal polyester polyurethane.</title>
        <authorList>
            <consortium name="DOE Joint Genome Institute"/>
            <person name="Roman V.A."/>
            <person name="Bojanowski C."/>
            <person name="Crable B.R."/>
            <person name="Wagner D.N."/>
            <person name="Hung C.S."/>
            <person name="Nadeau L.J."/>
            <person name="Schratz L."/>
            <person name="Haridas S."/>
            <person name="Pangilinan J."/>
            <person name="Lipzen A."/>
            <person name="Na H."/>
            <person name="Yan M."/>
            <person name="Ng V."/>
            <person name="Grigoriev I.V."/>
            <person name="Spatafora J.W."/>
            <person name="Barlow D."/>
            <person name="Biffinger J."/>
            <person name="Kelley-Loughnane N."/>
            <person name="Varaljay V.A."/>
            <person name="Crookes-Goodson W.J."/>
        </authorList>
    </citation>
    <scope>NUCLEOTIDE SEQUENCE</scope>
    <source>
        <strain evidence="3">5307AH</strain>
    </source>
</reference>
<dbReference type="PROSITE" id="PS50172">
    <property type="entry name" value="BRCT"/>
    <property type="match status" value="1"/>
</dbReference>
<evidence type="ECO:0000259" key="2">
    <source>
        <dbReference type="PROSITE" id="PS50172"/>
    </source>
</evidence>
<dbReference type="EMBL" id="JAODAN010000002">
    <property type="protein sequence ID" value="KAK1926032.1"/>
    <property type="molecule type" value="Genomic_DNA"/>
</dbReference>
<name>A0AAD9L811_PAPLA</name>
<feature type="region of interest" description="Disordered" evidence="1">
    <location>
        <begin position="228"/>
        <end position="272"/>
    </location>
</feature>
<accession>A0AAD9L811</accession>
<feature type="compositionally biased region" description="Pro residues" evidence="1">
    <location>
        <begin position="231"/>
        <end position="247"/>
    </location>
</feature>
<evidence type="ECO:0000313" key="3">
    <source>
        <dbReference type="EMBL" id="KAK1926032.1"/>
    </source>
</evidence>
<protein>
    <recommendedName>
        <fullName evidence="2">BRCT domain-containing protein</fullName>
    </recommendedName>
</protein>
<comment type="caution">
    <text evidence="3">The sequence shown here is derived from an EMBL/GenBank/DDBJ whole genome shotgun (WGS) entry which is preliminary data.</text>
</comment>
<dbReference type="AlphaFoldDB" id="A0AAD9L811"/>
<dbReference type="Proteomes" id="UP001182556">
    <property type="component" value="Unassembled WGS sequence"/>
</dbReference>